<keyword evidence="2" id="KW-1185">Reference proteome</keyword>
<protein>
    <submittedName>
        <fullName evidence="1">Uncharacterized protein</fullName>
    </submittedName>
</protein>
<gene>
    <name evidence="1" type="ORF">HMPREF1218_2151</name>
</gene>
<comment type="caution">
    <text evidence="1">The sequence shown here is derived from an EMBL/GenBank/DDBJ whole genome shotgun (WGS) entry which is preliminary data.</text>
</comment>
<sequence>MRLWQMKTTDIIRRLCLFFFALMRVEPAAVENASGNEYCFNIATKADGKTFCNRVNGREGGHHGKCRQPYST</sequence>
<evidence type="ECO:0000313" key="1">
    <source>
        <dbReference type="EMBL" id="ERK03220.1"/>
    </source>
</evidence>
<dbReference type="PATRIC" id="fig|1081904.3.peg.838"/>
<dbReference type="EMBL" id="AWET01000015">
    <property type="protein sequence ID" value="ERK03220.1"/>
    <property type="molecule type" value="Genomic_DNA"/>
</dbReference>
<dbReference type="AlphaFoldDB" id="U2MNI8"/>
<name>U2MNI8_9BACT</name>
<evidence type="ECO:0000313" key="2">
    <source>
        <dbReference type="Proteomes" id="UP000016600"/>
    </source>
</evidence>
<organism evidence="1 2">
    <name type="scientific">Hoylesella pleuritidis F0068</name>
    <dbReference type="NCBI Taxonomy" id="1081904"/>
    <lineage>
        <taxon>Bacteria</taxon>
        <taxon>Pseudomonadati</taxon>
        <taxon>Bacteroidota</taxon>
        <taxon>Bacteroidia</taxon>
        <taxon>Bacteroidales</taxon>
        <taxon>Prevotellaceae</taxon>
        <taxon>Hoylesella</taxon>
    </lineage>
</organism>
<dbReference type="Proteomes" id="UP000016600">
    <property type="component" value="Unassembled WGS sequence"/>
</dbReference>
<proteinExistence type="predicted"/>
<accession>U2MNI8</accession>
<reference evidence="1 2" key="1">
    <citation type="submission" date="2013-08" db="EMBL/GenBank/DDBJ databases">
        <authorList>
            <person name="Durkin A.S."/>
            <person name="Haft D.R."/>
            <person name="McCorrison J."/>
            <person name="Torralba M."/>
            <person name="Gillis M."/>
            <person name="Haft D.H."/>
            <person name="Methe B."/>
            <person name="Sutton G."/>
            <person name="Nelson K.E."/>
        </authorList>
    </citation>
    <scope>NUCLEOTIDE SEQUENCE [LARGE SCALE GENOMIC DNA]</scope>
    <source>
        <strain evidence="1 2">F0068</strain>
    </source>
</reference>